<sequence>MILFNALLFNGLWFGLILQGNAFIPFALLGLALHIFLVNYRLFEIKTLLIVALIGLFTDAMLTVVGVFQFDHTPYWLILLWLAFASTINHSLGWIGKWKYTPYLCGFGAPFSYFAAHRFGAVGFGFSASVTYAILTAVWIGLFLVFTFVTTSTRFTYVSRHHPVH</sequence>
<dbReference type="RefSeq" id="WP_147714279.1">
    <property type="nucleotide sequence ID" value="NZ_VKAD01000001.1"/>
</dbReference>
<dbReference type="OrthoDB" id="6522758at2"/>
<evidence type="ECO:0000313" key="2">
    <source>
        <dbReference type="EMBL" id="TXR54880.1"/>
    </source>
</evidence>
<evidence type="ECO:0000313" key="3">
    <source>
        <dbReference type="Proteomes" id="UP000321764"/>
    </source>
</evidence>
<dbReference type="AlphaFoldDB" id="A0A5C8ZDK9"/>
<name>A0A5C8ZDK9_9GAMM</name>
<dbReference type="InterPro" id="IPR021306">
    <property type="entry name" value="DUF2878"/>
</dbReference>
<organism evidence="2 3">
    <name type="scientific">Reinekea thalattae</name>
    <dbReference type="NCBI Taxonomy" id="2593301"/>
    <lineage>
        <taxon>Bacteria</taxon>
        <taxon>Pseudomonadati</taxon>
        <taxon>Pseudomonadota</taxon>
        <taxon>Gammaproteobacteria</taxon>
        <taxon>Oceanospirillales</taxon>
        <taxon>Saccharospirillaceae</taxon>
        <taxon>Reinekea</taxon>
    </lineage>
</organism>
<keyword evidence="3" id="KW-1185">Reference proteome</keyword>
<protein>
    <submittedName>
        <fullName evidence="2">DUF2878 domain-containing protein</fullName>
    </submittedName>
</protein>
<gene>
    <name evidence="2" type="ORF">FME95_10200</name>
</gene>
<keyword evidence="1" id="KW-0472">Membrane</keyword>
<dbReference type="EMBL" id="VKAD01000001">
    <property type="protein sequence ID" value="TXR54880.1"/>
    <property type="molecule type" value="Genomic_DNA"/>
</dbReference>
<accession>A0A5C8ZDK9</accession>
<dbReference type="Pfam" id="PF11086">
    <property type="entry name" value="DUF2878"/>
    <property type="match status" value="1"/>
</dbReference>
<keyword evidence="1" id="KW-1133">Transmembrane helix</keyword>
<evidence type="ECO:0000256" key="1">
    <source>
        <dbReference type="SAM" id="Phobius"/>
    </source>
</evidence>
<feature type="transmembrane region" description="Helical" evidence="1">
    <location>
        <begin position="103"/>
        <end position="126"/>
    </location>
</feature>
<reference evidence="2 3" key="1">
    <citation type="submission" date="2019-07" db="EMBL/GenBank/DDBJ databases">
        <title>Reinekea sp. strain SSH23 genome sequencing and assembly.</title>
        <authorList>
            <person name="Kim I."/>
        </authorList>
    </citation>
    <scope>NUCLEOTIDE SEQUENCE [LARGE SCALE GENOMIC DNA]</scope>
    <source>
        <strain evidence="2 3">SSH23</strain>
    </source>
</reference>
<feature type="transmembrane region" description="Helical" evidence="1">
    <location>
        <begin position="48"/>
        <end position="69"/>
    </location>
</feature>
<feature type="transmembrane region" description="Helical" evidence="1">
    <location>
        <begin position="12"/>
        <end position="36"/>
    </location>
</feature>
<keyword evidence="1" id="KW-0812">Transmembrane</keyword>
<feature type="transmembrane region" description="Helical" evidence="1">
    <location>
        <begin position="132"/>
        <end position="151"/>
    </location>
</feature>
<proteinExistence type="predicted"/>
<dbReference type="Proteomes" id="UP000321764">
    <property type="component" value="Unassembled WGS sequence"/>
</dbReference>
<comment type="caution">
    <text evidence="2">The sequence shown here is derived from an EMBL/GenBank/DDBJ whole genome shotgun (WGS) entry which is preliminary data.</text>
</comment>
<feature type="transmembrane region" description="Helical" evidence="1">
    <location>
        <begin position="75"/>
        <end position="96"/>
    </location>
</feature>